<feature type="transmembrane region" description="Helical" evidence="6">
    <location>
        <begin position="279"/>
        <end position="298"/>
    </location>
</feature>
<feature type="transmembrane region" description="Helical" evidence="6">
    <location>
        <begin position="625"/>
        <end position="648"/>
    </location>
</feature>
<evidence type="ECO:0000256" key="2">
    <source>
        <dbReference type="ARBA" id="ARBA00022448"/>
    </source>
</evidence>
<feature type="transmembrane region" description="Helical" evidence="6">
    <location>
        <begin position="432"/>
        <end position="454"/>
    </location>
</feature>
<name>A0ABX9MD28_9FIRM</name>
<feature type="transmembrane region" description="Helical" evidence="6">
    <location>
        <begin position="112"/>
        <end position="130"/>
    </location>
</feature>
<keyword evidence="5 6" id="KW-0472">Membrane</keyword>
<feature type="transmembrane region" description="Helical" evidence="6">
    <location>
        <begin position="668"/>
        <end position="686"/>
    </location>
</feature>
<dbReference type="Pfam" id="PF03169">
    <property type="entry name" value="OPT"/>
    <property type="match status" value="1"/>
</dbReference>
<dbReference type="PANTHER" id="PTHR31645:SF0">
    <property type="entry name" value="OLIGOPEPTIDE TRANSPORTER YGL114W-RELATED"/>
    <property type="match status" value="1"/>
</dbReference>
<comment type="caution">
    <text evidence="7">The sequence shown here is derived from an EMBL/GenBank/DDBJ whole genome shotgun (WGS) entry which is preliminary data.</text>
</comment>
<accession>A0ABX9MD28</accession>
<organism evidence="7 8">
    <name type="scientific">Dialister pneumosintes</name>
    <dbReference type="NCBI Taxonomy" id="39950"/>
    <lineage>
        <taxon>Bacteria</taxon>
        <taxon>Bacillati</taxon>
        <taxon>Bacillota</taxon>
        <taxon>Negativicutes</taxon>
        <taxon>Veillonellales</taxon>
        <taxon>Veillonellaceae</taxon>
        <taxon>Dialister</taxon>
    </lineage>
</organism>
<feature type="transmembrane region" description="Helical" evidence="6">
    <location>
        <begin position="88"/>
        <end position="106"/>
    </location>
</feature>
<evidence type="ECO:0000256" key="1">
    <source>
        <dbReference type="ARBA" id="ARBA00004141"/>
    </source>
</evidence>
<feature type="transmembrane region" description="Helical" evidence="6">
    <location>
        <begin position="48"/>
        <end position="67"/>
    </location>
</feature>
<protein>
    <submittedName>
        <fullName evidence="7">Oligopeptide transporter, OPT family</fullName>
    </submittedName>
</protein>
<dbReference type="Proteomes" id="UP000266262">
    <property type="component" value="Unassembled WGS sequence"/>
</dbReference>
<keyword evidence="8" id="KW-1185">Reference proteome</keyword>
<feature type="transmembrane region" description="Helical" evidence="6">
    <location>
        <begin position="336"/>
        <end position="355"/>
    </location>
</feature>
<feature type="transmembrane region" description="Helical" evidence="6">
    <location>
        <begin position="475"/>
        <end position="496"/>
    </location>
</feature>
<evidence type="ECO:0000256" key="6">
    <source>
        <dbReference type="SAM" id="Phobius"/>
    </source>
</evidence>
<dbReference type="NCBIfam" id="TIGR00733">
    <property type="entry name" value="OPT family oligopeptide transporter"/>
    <property type="match status" value="1"/>
</dbReference>
<dbReference type="NCBIfam" id="TIGR00728">
    <property type="entry name" value="OPT_sfam"/>
    <property type="match status" value="1"/>
</dbReference>
<reference evidence="7 8" key="1">
    <citation type="submission" date="2018-08" db="EMBL/GenBank/DDBJ databases">
        <title>Draft genome sequence of Dialister pneumosintes KCOM 1685.</title>
        <authorList>
            <person name="Kook J.-K."/>
            <person name="Park S.-N."/>
            <person name="Lim Y.K."/>
        </authorList>
    </citation>
    <scope>NUCLEOTIDE SEQUENCE [LARGE SCALE GENOMIC DNA]</scope>
    <source>
        <strain evidence="7 8">KCOM 1685</strain>
    </source>
</reference>
<feature type="transmembrane region" description="Helical" evidence="6">
    <location>
        <begin position="20"/>
        <end position="42"/>
    </location>
</feature>
<evidence type="ECO:0000256" key="5">
    <source>
        <dbReference type="ARBA" id="ARBA00023136"/>
    </source>
</evidence>
<feature type="transmembrane region" description="Helical" evidence="6">
    <location>
        <begin position="538"/>
        <end position="558"/>
    </location>
</feature>
<dbReference type="InterPro" id="IPR004814">
    <property type="entry name" value="Oligopep_transpt"/>
</dbReference>
<evidence type="ECO:0000313" key="8">
    <source>
        <dbReference type="Proteomes" id="UP000266262"/>
    </source>
</evidence>
<evidence type="ECO:0000313" key="7">
    <source>
        <dbReference type="EMBL" id="RID94752.1"/>
    </source>
</evidence>
<dbReference type="EMBL" id="QWKU01000001">
    <property type="protein sequence ID" value="RID94752.1"/>
    <property type="molecule type" value="Genomic_DNA"/>
</dbReference>
<dbReference type="InterPro" id="IPR045035">
    <property type="entry name" value="YSL-like"/>
</dbReference>
<dbReference type="PANTHER" id="PTHR31645">
    <property type="entry name" value="OLIGOPEPTIDE TRANSPORTER YGL114W-RELATED"/>
    <property type="match status" value="1"/>
</dbReference>
<feature type="transmembrane region" description="Helical" evidence="6">
    <location>
        <begin position="179"/>
        <end position="201"/>
    </location>
</feature>
<feature type="transmembrane region" description="Helical" evidence="6">
    <location>
        <begin position="367"/>
        <end position="389"/>
    </location>
</feature>
<evidence type="ECO:0000256" key="3">
    <source>
        <dbReference type="ARBA" id="ARBA00022692"/>
    </source>
</evidence>
<keyword evidence="4 6" id="KW-1133">Transmembrane helix</keyword>
<sequence length="700" mass="74275">MTEKKDLSAEKVSYPTLPELTFRGMFLGMLITIIFTASNVYLGLKVGLTFSSSIPAAIISMAILRFCKNSNILENNMVQTQASAAGTLSAIIFILPGLLMLGYWQGFPFWETLLLCACGGSMGVLFTIPLRRAMVVNSDLPYPEGRAAAEILKVGSQLRKEKESPSNEKKQKSSGMKDIINGTLISGIFSLLSNGFHVASAEVSHWISLGRTAATQLPMGFSMALLGAGYLIGIASGMSIFIGTLLSWGVLVPYLTSILPPEQGQTIAAFAQSVWASKVRFIGAGCIGTAAVWTLITLTKPVIDGIKMSIAAVKNNNSAKDKILHHTDIDMSPKSVILVLLTIIVGLFIAFYSFVSGFDLSLSVTLTYVIVGILVSMLMGFFVAAACGYMAGLIGTSASPISGIGILGIIVSSLVVLGLSEAFNVFNMPNGTMFATAFAIFITSVIVSIAAISNDNLQDLKTGQLVGATPWKQQVALIIGSIVGAFAIAPVLNLLYQAYGFTGALPRAGMDPSQALGAPQATLMTTIAQGIFSSTLDWNYILIGIVVGIIAIITDRLLKHFSKGKLSLPPLAVGMGIYLPPTLELPLVVGSIMGYFIHKKLKARAATRSPGHEEQDFESCNQRGVLFASGLIVGESLMGVLIALLIVISVTSGGSENPLALVNADFQTIADLIGSACFIGTILYFIRHIFKTQYTPDDSE</sequence>
<keyword evidence="2" id="KW-0813">Transport</keyword>
<proteinExistence type="predicted"/>
<feature type="transmembrane region" description="Helical" evidence="6">
    <location>
        <begin position="401"/>
        <end position="420"/>
    </location>
</feature>
<dbReference type="InterPro" id="IPR004813">
    <property type="entry name" value="OPT"/>
</dbReference>
<evidence type="ECO:0000256" key="4">
    <source>
        <dbReference type="ARBA" id="ARBA00022989"/>
    </source>
</evidence>
<comment type="subcellular location">
    <subcellularLocation>
        <location evidence="1">Membrane</location>
        <topology evidence="1">Multi-pass membrane protein</topology>
    </subcellularLocation>
</comment>
<dbReference type="RefSeq" id="WP_022513154.1">
    <property type="nucleotide sequence ID" value="NZ_QWKU01000001.1"/>
</dbReference>
<keyword evidence="3 6" id="KW-0812">Transmembrane</keyword>
<gene>
    <name evidence="7" type="ORF">DX915_04450</name>
</gene>
<feature type="transmembrane region" description="Helical" evidence="6">
    <location>
        <begin position="213"/>
        <end position="233"/>
    </location>
</feature>